<dbReference type="EMBL" id="CP063205">
    <property type="protein sequence ID" value="QOS10742.1"/>
    <property type="molecule type" value="Genomic_DNA"/>
</dbReference>
<reference evidence="1" key="1">
    <citation type="journal article" date="2021" name="Front. Microbiol.">
        <title>Cellular and Genomic Properties of Haloferax gibbonsii LR2-5, the Host of Euryarchaeal Virus HFTV1.</title>
        <authorList>
            <person name="Tittes C."/>
            <person name="Schwarzer S."/>
            <person name="Pfeiffer F."/>
            <person name="Dyall-Smith M."/>
            <person name="Rodriguez-Franco M."/>
            <person name="Oksanen H.M."/>
            <person name="Quax T.E.F."/>
        </authorList>
    </citation>
    <scope>NUCLEOTIDE SEQUENCE</scope>
    <source>
        <strain evidence="1">LR2-5</strain>
    </source>
</reference>
<protein>
    <submittedName>
        <fullName evidence="1">Uncharacterized protein</fullName>
    </submittedName>
</protein>
<dbReference type="AlphaFoldDB" id="A0A871BCK5"/>
<organism evidence="1 2">
    <name type="scientific">Haloferax gibbonsii</name>
    <dbReference type="NCBI Taxonomy" id="35746"/>
    <lineage>
        <taxon>Archaea</taxon>
        <taxon>Methanobacteriati</taxon>
        <taxon>Methanobacteriota</taxon>
        <taxon>Stenosarchaea group</taxon>
        <taxon>Halobacteria</taxon>
        <taxon>Halobacteriales</taxon>
        <taxon>Haloferacaceae</taxon>
        <taxon>Haloferax</taxon>
    </lineage>
</organism>
<sequence>MCLNCETESIVDSATEQQLEFELYAWLRLYADEGVDPAALVQLLLQTAVVVDELDGVPRTPPGRDTTAYKQLLARTDEVSNRLGVDDVNK</sequence>
<evidence type="ECO:0000313" key="2">
    <source>
        <dbReference type="Proteomes" id="UP000663064"/>
    </source>
</evidence>
<evidence type="ECO:0000313" key="1">
    <source>
        <dbReference type="EMBL" id="QOS10742.1"/>
    </source>
</evidence>
<accession>A0A871BCK5</accession>
<name>A0A871BCK5_HALGI</name>
<dbReference type="Proteomes" id="UP000663064">
    <property type="component" value="Chromosome"/>
</dbReference>
<proteinExistence type="predicted"/>
<gene>
    <name evidence="1" type="ORF">HfgLR_02965</name>
</gene>